<gene>
    <name evidence="2" type="ORF">D0T12_31825</name>
</gene>
<evidence type="ECO:0000313" key="3">
    <source>
        <dbReference type="Proteomes" id="UP000262882"/>
    </source>
</evidence>
<feature type="signal peptide" evidence="1">
    <location>
        <begin position="1"/>
        <end position="17"/>
    </location>
</feature>
<keyword evidence="3" id="KW-1185">Reference proteome</keyword>
<dbReference type="PROSITE" id="PS50231">
    <property type="entry name" value="RICIN_B_LECTIN"/>
    <property type="match status" value="1"/>
</dbReference>
<evidence type="ECO:0000256" key="1">
    <source>
        <dbReference type="SAM" id="SignalP"/>
    </source>
</evidence>
<comment type="caution">
    <text evidence="2">The sequence shown here is derived from an EMBL/GenBank/DDBJ whole genome shotgun (WGS) entry which is preliminary data.</text>
</comment>
<keyword evidence="1" id="KW-0732">Signal</keyword>
<name>A0A372G8Y9_9ACTN</name>
<protein>
    <submittedName>
        <fullName evidence="2">Uncharacterized protein</fullName>
    </submittedName>
</protein>
<reference evidence="2 3" key="1">
    <citation type="submission" date="2018-08" db="EMBL/GenBank/DDBJ databases">
        <title>Actinomadura spongicola sp. nov., isolated from marine sponge Leucetta chagosensis.</title>
        <authorList>
            <person name="Li L."/>
            <person name="Lin H.W."/>
        </authorList>
    </citation>
    <scope>NUCLEOTIDE SEQUENCE [LARGE SCALE GENOMIC DNA]</scope>
    <source>
        <strain evidence="2 3">LHW52907</strain>
    </source>
</reference>
<dbReference type="AlphaFoldDB" id="A0A372G8Y9"/>
<feature type="chain" id="PRO_5038568791" evidence="1">
    <location>
        <begin position="18"/>
        <end position="193"/>
    </location>
</feature>
<evidence type="ECO:0000313" key="2">
    <source>
        <dbReference type="EMBL" id="RFS81533.1"/>
    </source>
</evidence>
<dbReference type="Proteomes" id="UP000262882">
    <property type="component" value="Unassembled WGS sequence"/>
</dbReference>
<dbReference type="CDD" id="cd00161">
    <property type="entry name" value="beta-trefoil_Ricin-like"/>
    <property type="match status" value="1"/>
</dbReference>
<dbReference type="InterPro" id="IPR035992">
    <property type="entry name" value="Ricin_B-like_lectins"/>
</dbReference>
<dbReference type="EMBL" id="QVNQ01000013">
    <property type="protein sequence ID" value="RFS81533.1"/>
    <property type="molecule type" value="Genomic_DNA"/>
</dbReference>
<accession>A0A372G8Y9</accession>
<organism evidence="2 3">
    <name type="scientific">Actinomadura spongiicola</name>
    <dbReference type="NCBI Taxonomy" id="2303421"/>
    <lineage>
        <taxon>Bacteria</taxon>
        <taxon>Bacillati</taxon>
        <taxon>Actinomycetota</taxon>
        <taxon>Actinomycetes</taxon>
        <taxon>Streptosporangiales</taxon>
        <taxon>Thermomonosporaceae</taxon>
        <taxon>Actinomadura</taxon>
    </lineage>
</organism>
<sequence>MSTAVAAAAVATVPAIAVSGAASPAAGAPDPDVGVTAAAPPPDWSRVQIRNVANNGALLPRSGSRAAGSDIAMIAGWKVRKAQQWKVIRWITPIYGVQFENLNATGMCLEAKENLGSSASDIGLRACERSDPGRRQLWSLRVSSKQSSHYHILSLEHGTRALKPNTPASHNSGVLLVEPENTNTYAWTIDSVY</sequence>
<dbReference type="SUPFAM" id="SSF50370">
    <property type="entry name" value="Ricin B-like lectins"/>
    <property type="match status" value="1"/>
</dbReference>
<dbReference type="Gene3D" id="2.80.10.50">
    <property type="match status" value="1"/>
</dbReference>
<proteinExistence type="predicted"/>